<dbReference type="Pfam" id="PF13505">
    <property type="entry name" value="OMP_b-brl"/>
    <property type="match status" value="1"/>
</dbReference>
<evidence type="ECO:0000259" key="2">
    <source>
        <dbReference type="Pfam" id="PF13505"/>
    </source>
</evidence>
<dbReference type="InterPro" id="IPR027385">
    <property type="entry name" value="Beta-barrel_OMP"/>
</dbReference>
<proteinExistence type="predicted"/>
<organism evidence="3 4">
    <name type="scientific">Winogradskyella aquimaris</name>
    <dbReference type="NCBI Taxonomy" id="864074"/>
    <lineage>
        <taxon>Bacteria</taxon>
        <taxon>Pseudomonadati</taxon>
        <taxon>Bacteroidota</taxon>
        <taxon>Flavobacteriia</taxon>
        <taxon>Flavobacteriales</taxon>
        <taxon>Flavobacteriaceae</taxon>
        <taxon>Winogradskyella</taxon>
    </lineage>
</organism>
<protein>
    <submittedName>
        <fullName evidence="3">Outer membrane beta-barrel protein</fullName>
    </submittedName>
</protein>
<dbReference type="RefSeq" id="WP_320556712.1">
    <property type="nucleotide sequence ID" value="NZ_JAXDAE010000016.1"/>
</dbReference>
<name>A0ABU5EQE2_9FLAO</name>
<dbReference type="SUPFAM" id="SSF56925">
    <property type="entry name" value="OMPA-like"/>
    <property type="match status" value="1"/>
</dbReference>
<gene>
    <name evidence="3" type="ORF">SNF14_13530</name>
</gene>
<sequence length="227" mass="25878">MIVQNKVRLLILILTLLSAISIKAQVEKVQELDTTRTNTALYNELDFLRFRGTHVIDAAFGTSLLLGDYPEASPDIFFRIGYKYHINRNLNINLSFNKYNLTVSEDFNQGYMSFDLNLEYLVMPNKGLTPFLFGGYGYNASNYFEETQTKVQFGLGLEYMVMDGLGLKLFGDYNYVLSNEMEGLILPENDESFLRIGLGVNLYLGGNKRKEQILNQIDTVINSNLIN</sequence>
<dbReference type="InterPro" id="IPR011250">
    <property type="entry name" value="OMP/PagP_B-barrel"/>
</dbReference>
<dbReference type="Proteomes" id="UP001285855">
    <property type="component" value="Unassembled WGS sequence"/>
</dbReference>
<evidence type="ECO:0000313" key="3">
    <source>
        <dbReference type="EMBL" id="MDY2588364.1"/>
    </source>
</evidence>
<dbReference type="EMBL" id="JAXDAE010000016">
    <property type="protein sequence ID" value="MDY2588364.1"/>
    <property type="molecule type" value="Genomic_DNA"/>
</dbReference>
<keyword evidence="4" id="KW-1185">Reference proteome</keyword>
<evidence type="ECO:0000313" key="4">
    <source>
        <dbReference type="Proteomes" id="UP001285855"/>
    </source>
</evidence>
<keyword evidence="1" id="KW-0732">Signal</keyword>
<evidence type="ECO:0000256" key="1">
    <source>
        <dbReference type="ARBA" id="ARBA00022729"/>
    </source>
</evidence>
<feature type="domain" description="Outer membrane protein beta-barrel" evidence="2">
    <location>
        <begin position="72"/>
        <end position="187"/>
    </location>
</feature>
<reference evidence="3 4" key="1">
    <citation type="submission" date="2023-11" db="EMBL/GenBank/DDBJ databases">
        <title>Winogradskyella pelagius sp. nov., isolated from coastal sediment.</title>
        <authorList>
            <person name="Li F."/>
        </authorList>
    </citation>
    <scope>NUCLEOTIDE SEQUENCE [LARGE SCALE GENOMIC DNA]</scope>
    <source>
        <strain evidence="3 4">KCTC 23502</strain>
    </source>
</reference>
<accession>A0ABU5EQE2</accession>
<comment type="caution">
    <text evidence="3">The sequence shown here is derived from an EMBL/GenBank/DDBJ whole genome shotgun (WGS) entry which is preliminary data.</text>
</comment>
<dbReference type="Gene3D" id="2.40.160.20">
    <property type="match status" value="1"/>
</dbReference>